<protein>
    <recommendedName>
        <fullName evidence="4">Photosynthesis system II assembly factor Ycf48/Hcf136-like domain-containing protein</fullName>
    </recommendedName>
</protein>
<organism evidence="5 6">
    <name type="scientific">Cymbomonas tetramitiformis</name>
    <dbReference type="NCBI Taxonomy" id="36881"/>
    <lineage>
        <taxon>Eukaryota</taxon>
        <taxon>Viridiplantae</taxon>
        <taxon>Chlorophyta</taxon>
        <taxon>Pyramimonadophyceae</taxon>
        <taxon>Pyramimonadales</taxon>
        <taxon>Pyramimonadaceae</taxon>
        <taxon>Cymbomonas</taxon>
    </lineage>
</organism>
<dbReference type="SUPFAM" id="SSF110296">
    <property type="entry name" value="Oligoxyloglucan reducing end-specific cellobiohydrolase"/>
    <property type="match status" value="1"/>
</dbReference>
<sequence length="370" mass="40035">MRSGAPNIGPQETPGGASILLPLRGLQLGDKSGVQSLSVRGLGFRLHRGKKKGVTWTPISSSMEPPCPGCLRWSWRGITFKDIFLGWIVGSYGVMLDSKDGGLSWSQVEVDVAYDVTLHSVFSVCDDWEWSWQTVIAESAWQQGCGVYAVGDANTLLYSGDDGAKWQFQDTRTSDMDLHAVHFANSTHGWVVGYSKDLESEGRMLVTTNAGKLWTFQSYSQAQPLHTVFFTNLTYGWAAGGGGLMLSTSDGGESWVAMDPCTSKTLNSLLVDENSGYGFAVGEDGVVCKTMDGGLSWETVVDGLYNSPDLTLNSVRQWGQSTLYSSSALPDCWIQGYLAVGHIGGRNRNGTRARHPSEESSKGVADGSLR</sequence>
<evidence type="ECO:0000259" key="4">
    <source>
        <dbReference type="Pfam" id="PF14870"/>
    </source>
</evidence>
<keyword evidence="2" id="KW-0604">Photosystem II</keyword>
<proteinExistence type="predicted"/>
<dbReference type="AlphaFoldDB" id="A0AAE0L417"/>
<dbReference type="EMBL" id="LGRX02009914">
    <property type="protein sequence ID" value="KAK3271248.1"/>
    <property type="molecule type" value="Genomic_DNA"/>
</dbReference>
<accession>A0AAE0L417</accession>
<name>A0AAE0L417_9CHLO</name>
<dbReference type="GO" id="GO:0009523">
    <property type="term" value="C:photosystem II"/>
    <property type="evidence" value="ECO:0007669"/>
    <property type="project" value="UniProtKB-KW"/>
</dbReference>
<evidence type="ECO:0000313" key="6">
    <source>
        <dbReference type="Proteomes" id="UP001190700"/>
    </source>
</evidence>
<dbReference type="GO" id="GO:0015979">
    <property type="term" value="P:photosynthesis"/>
    <property type="evidence" value="ECO:0007669"/>
    <property type="project" value="UniProtKB-KW"/>
</dbReference>
<evidence type="ECO:0000256" key="2">
    <source>
        <dbReference type="ARBA" id="ARBA00023276"/>
    </source>
</evidence>
<keyword evidence="1" id="KW-0602">Photosynthesis</keyword>
<dbReference type="Pfam" id="PF14870">
    <property type="entry name" value="PSII_BNR"/>
    <property type="match status" value="1"/>
</dbReference>
<evidence type="ECO:0000313" key="5">
    <source>
        <dbReference type="EMBL" id="KAK3271248.1"/>
    </source>
</evidence>
<dbReference type="Proteomes" id="UP001190700">
    <property type="component" value="Unassembled WGS sequence"/>
</dbReference>
<comment type="caution">
    <text evidence="5">The sequence shown here is derived from an EMBL/GenBank/DDBJ whole genome shotgun (WGS) entry which is preliminary data.</text>
</comment>
<feature type="domain" description="Photosynthesis system II assembly factor Ycf48/Hcf136-like" evidence="4">
    <location>
        <begin position="212"/>
        <end position="300"/>
    </location>
</feature>
<dbReference type="PANTHER" id="PTHR47199">
    <property type="entry name" value="PHOTOSYSTEM II STABILITY/ASSEMBLY FACTOR HCF136, CHLOROPLASTIC"/>
    <property type="match status" value="1"/>
</dbReference>
<dbReference type="Gene3D" id="2.130.10.10">
    <property type="entry name" value="YVTN repeat-like/Quinoprotein amine dehydrogenase"/>
    <property type="match status" value="1"/>
</dbReference>
<reference evidence="5 6" key="1">
    <citation type="journal article" date="2015" name="Genome Biol. Evol.">
        <title>Comparative Genomics of a Bacterivorous Green Alga Reveals Evolutionary Causalities and Consequences of Phago-Mixotrophic Mode of Nutrition.</title>
        <authorList>
            <person name="Burns J.A."/>
            <person name="Paasch A."/>
            <person name="Narechania A."/>
            <person name="Kim E."/>
        </authorList>
    </citation>
    <scope>NUCLEOTIDE SEQUENCE [LARGE SCALE GENOMIC DNA]</scope>
    <source>
        <strain evidence="5 6">PLY_AMNH</strain>
    </source>
</reference>
<dbReference type="InterPro" id="IPR015943">
    <property type="entry name" value="WD40/YVTN_repeat-like_dom_sf"/>
</dbReference>
<dbReference type="PANTHER" id="PTHR47199:SF2">
    <property type="entry name" value="PHOTOSYSTEM II STABILITY_ASSEMBLY FACTOR HCF136, CHLOROPLASTIC"/>
    <property type="match status" value="1"/>
</dbReference>
<feature type="region of interest" description="Disordered" evidence="3">
    <location>
        <begin position="348"/>
        <end position="370"/>
    </location>
</feature>
<evidence type="ECO:0000256" key="3">
    <source>
        <dbReference type="SAM" id="MobiDB-lite"/>
    </source>
</evidence>
<keyword evidence="6" id="KW-1185">Reference proteome</keyword>
<evidence type="ECO:0000256" key="1">
    <source>
        <dbReference type="ARBA" id="ARBA00022531"/>
    </source>
</evidence>
<gene>
    <name evidence="5" type="ORF">CYMTET_20396</name>
</gene>
<dbReference type="InterPro" id="IPR028203">
    <property type="entry name" value="PSII_CF48-like_dom"/>
</dbReference>